<evidence type="ECO:0000256" key="12">
    <source>
        <dbReference type="SAM" id="MobiDB-lite"/>
    </source>
</evidence>
<feature type="compositionally biased region" description="Polar residues" evidence="12">
    <location>
        <begin position="219"/>
        <end position="228"/>
    </location>
</feature>
<keyword evidence="3 10" id="KW-0653">Protein transport</keyword>
<keyword evidence="6 10" id="KW-0576">Peroxisome</keyword>
<evidence type="ECO:0000256" key="2">
    <source>
        <dbReference type="ARBA" id="ARBA00022448"/>
    </source>
</evidence>
<evidence type="ECO:0000256" key="4">
    <source>
        <dbReference type="ARBA" id="ARBA00023010"/>
    </source>
</evidence>
<evidence type="ECO:0000256" key="9">
    <source>
        <dbReference type="ARBA" id="ARBA00046271"/>
    </source>
</evidence>
<dbReference type="InterPro" id="IPR036388">
    <property type="entry name" value="WH-like_DNA-bd_sf"/>
</dbReference>
<keyword evidence="2 10" id="KW-0813">Transport</keyword>
<feature type="compositionally biased region" description="Polar residues" evidence="12">
    <location>
        <begin position="9"/>
        <end position="18"/>
    </location>
</feature>
<evidence type="ECO:0000256" key="10">
    <source>
        <dbReference type="RuleBase" id="RU367032"/>
    </source>
</evidence>
<evidence type="ECO:0000256" key="11">
    <source>
        <dbReference type="SAM" id="Coils"/>
    </source>
</evidence>
<comment type="subcellular location">
    <subcellularLocation>
        <location evidence="9 10">Peroxisome membrane</location>
    </subcellularLocation>
</comment>
<reference evidence="14" key="1">
    <citation type="submission" date="2018-08" db="EMBL/GenBank/DDBJ databases">
        <authorList>
            <person name="Cornetti L."/>
        </authorList>
    </citation>
    <scope>NUCLEOTIDE SEQUENCE</scope>
    <source>
        <strain evidence="14">DE-FRO-2-1</strain>
    </source>
</reference>
<dbReference type="InterPro" id="IPR025655">
    <property type="entry name" value="PEX14"/>
</dbReference>
<evidence type="ECO:0000313" key="14">
    <source>
        <dbReference type="EMBL" id="SVE93317.1"/>
    </source>
</evidence>
<organism evidence="14">
    <name type="scientific">Moina brachiata</name>
    <dbReference type="NCBI Taxonomy" id="675436"/>
    <lineage>
        <taxon>Eukaryota</taxon>
        <taxon>Metazoa</taxon>
        <taxon>Ecdysozoa</taxon>
        <taxon>Arthropoda</taxon>
        <taxon>Crustacea</taxon>
        <taxon>Branchiopoda</taxon>
        <taxon>Diplostraca</taxon>
        <taxon>Cladocera</taxon>
        <taxon>Anomopoda</taxon>
        <taxon>Moinidae</taxon>
        <taxon>Moina</taxon>
    </lineage>
</organism>
<feature type="coiled-coil region" evidence="11">
    <location>
        <begin position="147"/>
        <end position="198"/>
    </location>
</feature>
<dbReference type="InterPro" id="IPR006785">
    <property type="entry name" value="Pex14_N"/>
</dbReference>
<keyword evidence="4" id="KW-0811">Translocation</keyword>
<gene>
    <name evidence="14" type="primary">EOG090X0FQ8</name>
</gene>
<comment type="similarity">
    <text evidence="1 10">Belongs to the peroxin-14 family.</text>
</comment>
<evidence type="ECO:0000256" key="1">
    <source>
        <dbReference type="ARBA" id="ARBA00005443"/>
    </source>
</evidence>
<evidence type="ECO:0000256" key="7">
    <source>
        <dbReference type="ARBA" id="ARBA00029502"/>
    </source>
</evidence>
<dbReference type="PANTHER" id="PTHR23058:SF0">
    <property type="entry name" value="PEROXISOMAL MEMBRANE PROTEIN PEX14"/>
    <property type="match status" value="1"/>
</dbReference>
<dbReference type="GO" id="GO:1990429">
    <property type="term" value="C:peroxisomal importomer complex"/>
    <property type="evidence" value="ECO:0007669"/>
    <property type="project" value="TreeGrafter"/>
</dbReference>
<feature type="compositionally biased region" description="Polar residues" evidence="12">
    <location>
        <begin position="240"/>
        <end position="253"/>
    </location>
</feature>
<dbReference type="Pfam" id="PF04695">
    <property type="entry name" value="Pex14_N"/>
    <property type="match status" value="1"/>
</dbReference>
<dbReference type="AlphaFoldDB" id="A0A4Y7NL66"/>
<feature type="compositionally biased region" description="Basic and acidic residues" evidence="12">
    <location>
        <begin position="229"/>
        <end position="239"/>
    </location>
</feature>
<dbReference type="GO" id="GO:0016560">
    <property type="term" value="P:protein import into peroxisome matrix, docking"/>
    <property type="evidence" value="ECO:0007669"/>
    <property type="project" value="UniProtKB-UniRule"/>
</dbReference>
<name>A0A4Y7NL66_9CRUS</name>
<dbReference type="Gene3D" id="1.10.10.10">
    <property type="entry name" value="Winged helix-like DNA-binding domain superfamily/Winged helix DNA-binding domain"/>
    <property type="match status" value="1"/>
</dbReference>
<evidence type="ECO:0000256" key="6">
    <source>
        <dbReference type="ARBA" id="ARBA00023140"/>
    </source>
</evidence>
<feature type="region of interest" description="Disordered" evidence="12">
    <location>
        <begin position="1"/>
        <end position="20"/>
    </location>
</feature>
<feature type="compositionally biased region" description="Polar residues" evidence="12">
    <location>
        <begin position="261"/>
        <end position="284"/>
    </location>
</feature>
<dbReference type="PANTHER" id="PTHR23058">
    <property type="entry name" value="PEROXISOMAL MEMBRANE PROTEIN PEX14"/>
    <property type="match status" value="1"/>
</dbReference>
<protein>
    <recommendedName>
        <fullName evidence="7 10">Peroxisomal membrane protein PEX14</fullName>
    </recommendedName>
    <alternativeName>
        <fullName evidence="8 10">Peroxin-14</fullName>
    </alternativeName>
</protein>
<comment type="function">
    <text evidence="10">Component of the PEX13-PEX14 docking complex, a translocon channel that specifically mediates the import of peroxisomal cargo proteins bound to PEX5 receptor. The PEX13-PEX14 docking complex forms a large import pore which can be opened to a diameter of about 9 nm. Mechanistically, PEX5 receptor along with cargo proteins associates with the PEX14 subunit of the PEX13-PEX14 docking complex in the cytosol, leading to the insertion of the receptor into the organelle membrane with the concomitant translocation of the cargo into the peroxisome matrix.</text>
</comment>
<keyword evidence="5 10" id="KW-0472">Membrane</keyword>
<evidence type="ECO:0000256" key="8">
    <source>
        <dbReference type="ARBA" id="ARBA00029691"/>
    </source>
</evidence>
<dbReference type="GO" id="GO:0005778">
    <property type="term" value="C:peroxisomal membrane"/>
    <property type="evidence" value="ECO:0007669"/>
    <property type="project" value="UniProtKB-SubCell"/>
</dbReference>
<evidence type="ECO:0000259" key="13">
    <source>
        <dbReference type="Pfam" id="PF04695"/>
    </source>
</evidence>
<evidence type="ECO:0000256" key="3">
    <source>
        <dbReference type="ARBA" id="ARBA00022927"/>
    </source>
</evidence>
<keyword evidence="11" id="KW-0175">Coiled coil</keyword>
<accession>A0A4Y7NL66</accession>
<feature type="region of interest" description="Disordered" evidence="12">
    <location>
        <begin position="211"/>
        <end position="302"/>
    </location>
</feature>
<evidence type="ECO:0000256" key="5">
    <source>
        <dbReference type="ARBA" id="ARBA00023136"/>
    </source>
</evidence>
<proteinExistence type="evidence at transcript level"/>
<feature type="domain" description="Peroxisome membrane anchor protein Pex14p N-terminal" evidence="13">
    <location>
        <begin position="21"/>
        <end position="64"/>
    </location>
</feature>
<sequence length="302" mass="32926">MSALEDSTKAPSSENTPETLREDLVATAIKFLENPRVATRPRSEKEAFLERKGLTQAEISAAFETCNANNPSDHTVEHFSSVKVSEVRGYSSAVPPFQKSRWSIVRDILNTIILIGGASYSIHYLYKRFIAPWLFSREKEKSLPDMVEEMNQNLTRLVADVSAAVQNLSVTVSTLQSKQHDQAELKELKAEVASLKALLLSRRQFPAPPALVTGPPSIPSWQLGSSSSEKLDMRKDHISTVRNDGMSLSSSPEIISVEDMPSTSGAHTASQLRDPSESSESNSAEMVDMVASASGGSGEDTD</sequence>
<dbReference type="GO" id="GO:0005102">
    <property type="term" value="F:signaling receptor binding"/>
    <property type="evidence" value="ECO:0007669"/>
    <property type="project" value="TreeGrafter"/>
</dbReference>
<dbReference type="EMBL" id="LR023698">
    <property type="protein sequence ID" value="SVE93317.1"/>
    <property type="molecule type" value="mRNA"/>
</dbReference>